<evidence type="ECO:0000313" key="1">
    <source>
        <dbReference type="EMBL" id="KAF9441508.1"/>
    </source>
</evidence>
<name>A0A9P5WZ18_9AGAR</name>
<dbReference type="OrthoDB" id="2206063at2759"/>
<sequence length="54" mass="6473">EPQKLNGWQARWYLKLQDYNFTIQHIPGKTKTKADILSWLAYLNQKEKKLKPPC</sequence>
<gene>
    <name evidence="1" type="ORF">P691DRAFT_683672</name>
</gene>
<evidence type="ECO:0000313" key="2">
    <source>
        <dbReference type="Proteomes" id="UP000807342"/>
    </source>
</evidence>
<organism evidence="1 2">
    <name type="scientific">Macrolepiota fuliginosa MF-IS2</name>
    <dbReference type="NCBI Taxonomy" id="1400762"/>
    <lineage>
        <taxon>Eukaryota</taxon>
        <taxon>Fungi</taxon>
        <taxon>Dikarya</taxon>
        <taxon>Basidiomycota</taxon>
        <taxon>Agaricomycotina</taxon>
        <taxon>Agaricomycetes</taxon>
        <taxon>Agaricomycetidae</taxon>
        <taxon>Agaricales</taxon>
        <taxon>Agaricineae</taxon>
        <taxon>Agaricaceae</taxon>
        <taxon>Macrolepiota</taxon>
    </lineage>
</organism>
<evidence type="ECO:0008006" key="3">
    <source>
        <dbReference type="Google" id="ProtNLM"/>
    </source>
</evidence>
<keyword evidence="2" id="KW-1185">Reference proteome</keyword>
<accession>A0A9P5WZ18</accession>
<proteinExistence type="predicted"/>
<dbReference type="EMBL" id="MU151883">
    <property type="protein sequence ID" value="KAF9441508.1"/>
    <property type="molecule type" value="Genomic_DNA"/>
</dbReference>
<feature type="non-terminal residue" evidence="1">
    <location>
        <position position="1"/>
    </location>
</feature>
<reference evidence="1" key="1">
    <citation type="submission" date="2020-11" db="EMBL/GenBank/DDBJ databases">
        <authorList>
            <consortium name="DOE Joint Genome Institute"/>
            <person name="Ahrendt S."/>
            <person name="Riley R."/>
            <person name="Andreopoulos W."/>
            <person name="Labutti K."/>
            <person name="Pangilinan J."/>
            <person name="Ruiz-Duenas F.J."/>
            <person name="Barrasa J.M."/>
            <person name="Sanchez-Garcia M."/>
            <person name="Camarero S."/>
            <person name="Miyauchi S."/>
            <person name="Serrano A."/>
            <person name="Linde D."/>
            <person name="Babiker R."/>
            <person name="Drula E."/>
            <person name="Ayuso-Fernandez I."/>
            <person name="Pacheco R."/>
            <person name="Padilla G."/>
            <person name="Ferreira P."/>
            <person name="Barriuso J."/>
            <person name="Kellner H."/>
            <person name="Castanera R."/>
            <person name="Alfaro M."/>
            <person name="Ramirez L."/>
            <person name="Pisabarro A.G."/>
            <person name="Kuo A."/>
            <person name="Tritt A."/>
            <person name="Lipzen A."/>
            <person name="He G."/>
            <person name="Yan M."/>
            <person name="Ng V."/>
            <person name="Cullen D."/>
            <person name="Martin F."/>
            <person name="Rosso M.-N."/>
            <person name="Henrissat B."/>
            <person name="Hibbett D."/>
            <person name="Martinez A.T."/>
            <person name="Grigoriev I.V."/>
        </authorList>
    </citation>
    <scope>NUCLEOTIDE SEQUENCE</scope>
    <source>
        <strain evidence="1">MF-IS2</strain>
    </source>
</reference>
<dbReference type="AlphaFoldDB" id="A0A9P5WZ18"/>
<protein>
    <recommendedName>
        <fullName evidence="3">Reverse transcriptase</fullName>
    </recommendedName>
</protein>
<comment type="caution">
    <text evidence="1">The sequence shown here is derived from an EMBL/GenBank/DDBJ whole genome shotgun (WGS) entry which is preliminary data.</text>
</comment>
<dbReference type="Proteomes" id="UP000807342">
    <property type="component" value="Unassembled WGS sequence"/>
</dbReference>